<name>A0A9W4H2F7_9ACTN</name>
<proteinExistence type="predicted"/>
<dbReference type="Pfam" id="PF12294">
    <property type="entry name" value="DUF3626"/>
    <property type="match status" value="1"/>
</dbReference>
<dbReference type="InterPro" id="IPR022074">
    <property type="entry name" value="DUF3626"/>
</dbReference>
<accession>A0A9W4H2F7</accession>
<evidence type="ECO:0000313" key="1">
    <source>
        <dbReference type="EMBL" id="CAG7645232.1"/>
    </source>
</evidence>
<dbReference type="RefSeq" id="WP_372441405.1">
    <property type="nucleotide sequence ID" value="NZ_CAJVAX010000018.1"/>
</dbReference>
<comment type="caution">
    <text evidence="1">The sequence shown here is derived from an EMBL/GenBank/DDBJ whole genome shotgun (WGS) entry which is preliminary data.</text>
</comment>
<reference evidence="1" key="1">
    <citation type="submission" date="2021-06" db="EMBL/GenBank/DDBJ databases">
        <authorList>
            <person name="Arsene-Ploetze F."/>
        </authorList>
    </citation>
    <scope>NUCLEOTIDE SEQUENCE</scope>
    <source>
        <strain evidence="1">SBRY1</strain>
    </source>
</reference>
<organism evidence="1 2">
    <name type="scientific">Actinacidiphila bryophytorum</name>
    <dbReference type="NCBI Taxonomy" id="1436133"/>
    <lineage>
        <taxon>Bacteria</taxon>
        <taxon>Bacillati</taxon>
        <taxon>Actinomycetota</taxon>
        <taxon>Actinomycetes</taxon>
        <taxon>Kitasatosporales</taxon>
        <taxon>Streptomycetaceae</taxon>
        <taxon>Actinacidiphila</taxon>
    </lineage>
</organism>
<protein>
    <submittedName>
        <fullName evidence="1">Uncharacterized protein</fullName>
    </submittedName>
</protein>
<sequence>MRFDQDVEALVLDPSYRGTDVEQAARRLPCPVEWHPGFRLGVDGMRRYPDFRGPEYVELGAEIALDGHLDPWLIGRAARTNRHDPQALKKVWHYVAHYGAPQPPVDAGAAADIAAVAVNGRTAAPGSPS</sequence>
<evidence type="ECO:0000313" key="2">
    <source>
        <dbReference type="Proteomes" id="UP001153328"/>
    </source>
</evidence>
<dbReference type="Proteomes" id="UP001153328">
    <property type="component" value="Unassembled WGS sequence"/>
</dbReference>
<keyword evidence="2" id="KW-1185">Reference proteome</keyword>
<gene>
    <name evidence="1" type="ORF">SBRY_40104</name>
</gene>
<dbReference type="EMBL" id="CAJVAX010000018">
    <property type="protein sequence ID" value="CAG7645232.1"/>
    <property type="molecule type" value="Genomic_DNA"/>
</dbReference>
<dbReference type="AlphaFoldDB" id="A0A9W4H2F7"/>